<feature type="domain" description="HAT C-terminal dimerisation" evidence="1">
    <location>
        <begin position="513"/>
        <end position="568"/>
    </location>
</feature>
<organism evidence="2 3">
    <name type="scientific">Oryzias latipes</name>
    <name type="common">Japanese rice fish</name>
    <name type="synonym">Japanese killifish</name>
    <dbReference type="NCBI Taxonomy" id="8090"/>
    <lineage>
        <taxon>Eukaryota</taxon>
        <taxon>Metazoa</taxon>
        <taxon>Chordata</taxon>
        <taxon>Craniata</taxon>
        <taxon>Vertebrata</taxon>
        <taxon>Euteleostomi</taxon>
        <taxon>Actinopterygii</taxon>
        <taxon>Neopterygii</taxon>
        <taxon>Teleostei</taxon>
        <taxon>Neoteleostei</taxon>
        <taxon>Acanthomorphata</taxon>
        <taxon>Ovalentaria</taxon>
        <taxon>Atherinomorphae</taxon>
        <taxon>Beloniformes</taxon>
        <taxon>Adrianichthyidae</taxon>
        <taxon>Oryziinae</taxon>
        <taxon>Oryzias</taxon>
    </lineage>
</organism>
<dbReference type="Ensembl" id="ENSORLT00000032459.1">
    <property type="protein sequence ID" value="ENSORLP00000030412.1"/>
    <property type="gene ID" value="ENSORLG00000024991.1"/>
</dbReference>
<dbReference type="Proteomes" id="UP000001038">
    <property type="component" value="Chromosome 8"/>
</dbReference>
<reference evidence="2" key="3">
    <citation type="submission" date="2025-09" db="UniProtKB">
        <authorList>
            <consortium name="Ensembl"/>
        </authorList>
    </citation>
    <scope>IDENTIFICATION</scope>
    <source>
        <strain evidence="2">Hd-rR</strain>
    </source>
</reference>
<dbReference type="PANTHER" id="PTHR45913">
    <property type="entry name" value="EPM2A-INTERACTING PROTEIN 1"/>
    <property type="match status" value="1"/>
</dbReference>
<reference evidence="2" key="2">
    <citation type="submission" date="2025-08" db="UniProtKB">
        <authorList>
            <consortium name="Ensembl"/>
        </authorList>
    </citation>
    <scope>IDENTIFICATION</scope>
    <source>
        <strain evidence="2">Hd-rR</strain>
    </source>
</reference>
<protein>
    <recommendedName>
        <fullName evidence="1">HAT C-terminal dimerisation domain-containing protein</fullName>
    </recommendedName>
</protein>
<dbReference type="GO" id="GO:0046983">
    <property type="term" value="F:protein dimerization activity"/>
    <property type="evidence" value="ECO:0007669"/>
    <property type="project" value="InterPro"/>
</dbReference>
<accession>A0A3B3HF28</accession>
<dbReference type="InterPro" id="IPR012337">
    <property type="entry name" value="RNaseH-like_sf"/>
</dbReference>
<keyword evidence="3" id="KW-1185">Reference proteome</keyword>
<sequence>MDRNPSSKAKFIRKYNPDLINFGFVNGGSEAEPRAQCVECGLTLSNEALKPSKLKRHLETKHPKLIGKPVDYFKRKDDGLQMQRRSIVSLTGDAKCALKASYLVARRVAQSKKAFTIAEELVLPAAVDMCREMIGEAAAKKLKTIPLSNDIVSHRIADIASDIEQQLLERIRKSPFFSLQLDESTDVTNAALLLVFVRYRWDSSLQEDILFCGELPTRATAEECFRCMDNYFTENGLDWQNCVGVCSDGAASMTGRHRGVIKQILDLAPEAKWTHCFLHRENLAKKMSPEFHEVMDVTVKTINFIKSNAVNSRCFAQLCEGMEADHVQLLYHSEVRWLSRGLVLTRIFELRNEIFSFLTDKKSPLAHHYTNATFIAKLAYLSDIFSLLNQLNISLQGRNSNIFFVADKVQAFQKKLSLWSKRAHEERLDMFPLLSDILESSPQVKISHSVSQHLSHLANKFAEYFPEDPREGHMWVVDPFSVDPTENDVALPSHLESQLLEVSTDSTLKGQWGKLDLGSFWIVVSKEYPLLALRAFKVLLPFTTTYLCESGFSTVATTKTKARSRLRASLEATLRVSLSPIPPRLDLIMSKRQAQKSAEDHL</sequence>
<name>A0A3B3HF28_ORYLA</name>
<dbReference type="PANTHER" id="PTHR45913:SF19">
    <property type="entry name" value="LOW QUALITY PROTEIN: ZINC FINGER BED DOMAIN-CONTAINING PROTEIN 5-LIKE"/>
    <property type="match status" value="1"/>
</dbReference>
<dbReference type="GeneTree" id="ENSGT00940000160807"/>
<evidence type="ECO:0000313" key="2">
    <source>
        <dbReference type="Ensembl" id="ENSORLP00000030412.1"/>
    </source>
</evidence>
<evidence type="ECO:0000259" key="1">
    <source>
        <dbReference type="Pfam" id="PF05699"/>
    </source>
</evidence>
<dbReference type="InParanoid" id="A0A3B3HF28"/>
<dbReference type="AlphaFoldDB" id="A0A3B3HF28"/>
<dbReference type="SUPFAM" id="SSF53098">
    <property type="entry name" value="Ribonuclease H-like"/>
    <property type="match status" value="1"/>
</dbReference>
<dbReference type="InterPro" id="IPR008906">
    <property type="entry name" value="HATC_C_dom"/>
</dbReference>
<dbReference type="STRING" id="8090.ENSORLP00000030412"/>
<proteinExistence type="predicted"/>
<evidence type="ECO:0000313" key="3">
    <source>
        <dbReference type="Proteomes" id="UP000001038"/>
    </source>
</evidence>
<dbReference type="Pfam" id="PF05699">
    <property type="entry name" value="Dimer_Tnp_hAT"/>
    <property type="match status" value="1"/>
</dbReference>
<reference evidence="2 3" key="1">
    <citation type="journal article" date="2007" name="Nature">
        <title>The medaka draft genome and insights into vertebrate genome evolution.</title>
        <authorList>
            <person name="Kasahara M."/>
            <person name="Naruse K."/>
            <person name="Sasaki S."/>
            <person name="Nakatani Y."/>
            <person name="Qu W."/>
            <person name="Ahsan B."/>
            <person name="Yamada T."/>
            <person name="Nagayasu Y."/>
            <person name="Doi K."/>
            <person name="Kasai Y."/>
            <person name="Jindo T."/>
            <person name="Kobayashi D."/>
            <person name="Shimada A."/>
            <person name="Toyoda A."/>
            <person name="Kuroki Y."/>
            <person name="Fujiyama A."/>
            <person name="Sasaki T."/>
            <person name="Shimizu A."/>
            <person name="Asakawa S."/>
            <person name="Shimizu N."/>
            <person name="Hashimoto S."/>
            <person name="Yang J."/>
            <person name="Lee Y."/>
            <person name="Matsushima K."/>
            <person name="Sugano S."/>
            <person name="Sakaizumi M."/>
            <person name="Narita T."/>
            <person name="Ohishi K."/>
            <person name="Haga S."/>
            <person name="Ohta F."/>
            <person name="Nomoto H."/>
            <person name="Nogata K."/>
            <person name="Morishita T."/>
            <person name="Endo T."/>
            <person name="Shin-I T."/>
            <person name="Takeda H."/>
            <person name="Morishita S."/>
            <person name="Kohara Y."/>
        </authorList>
    </citation>
    <scope>NUCLEOTIDE SEQUENCE [LARGE SCALE GENOMIC DNA]</scope>
    <source>
        <strain evidence="2 3">Hd-rR</strain>
    </source>
</reference>